<proteinExistence type="predicted"/>
<feature type="region of interest" description="Disordered" evidence="1">
    <location>
        <begin position="85"/>
        <end position="114"/>
    </location>
</feature>
<accession>A0A1X6P4P7</accession>
<dbReference type="EMBL" id="KV918889">
    <property type="protein sequence ID" value="OSX75818.1"/>
    <property type="molecule type" value="Genomic_DNA"/>
</dbReference>
<feature type="transmembrane region" description="Helical" evidence="2">
    <location>
        <begin position="20"/>
        <end position="41"/>
    </location>
</feature>
<name>A0A1X6P4P7_PORUM</name>
<reference evidence="3 4" key="1">
    <citation type="submission" date="2017-03" db="EMBL/GenBank/DDBJ databases">
        <title>WGS assembly of Porphyra umbilicalis.</title>
        <authorList>
            <person name="Brawley S.H."/>
            <person name="Blouin N.A."/>
            <person name="Ficko-Blean E."/>
            <person name="Wheeler G.L."/>
            <person name="Lohr M."/>
            <person name="Goodson H.V."/>
            <person name="Jenkins J.W."/>
            <person name="Blaby-Haas C.E."/>
            <person name="Helliwell K.E."/>
            <person name="Chan C."/>
            <person name="Marriage T."/>
            <person name="Bhattacharya D."/>
            <person name="Klein A.S."/>
            <person name="Badis Y."/>
            <person name="Brodie J."/>
            <person name="Cao Y."/>
            <person name="Collen J."/>
            <person name="Dittami S.M."/>
            <person name="Gachon C.M."/>
            <person name="Green B.R."/>
            <person name="Karpowicz S."/>
            <person name="Kim J.W."/>
            <person name="Kudahl U."/>
            <person name="Lin S."/>
            <person name="Michel G."/>
            <person name="Mittag M."/>
            <person name="Olson B.J."/>
            <person name="Pangilinan J."/>
            <person name="Peng Y."/>
            <person name="Qiu H."/>
            <person name="Shu S."/>
            <person name="Singer J.T."/>
            <person name="Smith A.G."/>
            <person name="Sprecher B.N."/>
            <person name="Wagner V."/>
            <person name="Wang W."/>
            <person name="Wang Z.-Y."/>
            <person name="Yan J."/>
            <person name="Yarish C."/>
            <person name="Zoeuner-Riek S."/>
            <person name="Zhuang Y."/>
            <person name="Zou Y."/>
            <person name="Lindquist E.A."/>
            <person name="Grimwood J."/>
            <person name="Barry K."/>
            <person name="Rokhsar D.S."/>
            <person name="Schmutz J."/>
            <person name="Stiller J.W."/>
            <person name="Grossman A.R."/>
            <person name="Prochnik S.E."/>
        </authorList>
    </citation>
    <scope>NUCLEOTIDE SEQUENCE [LARGE SCALE GENOMIC DNA]</scope>
    <source>
        <strain evidence="3">4086291</strain>
    </source>
</reference>
<dbReference type="Proteomes" id="UP000218209">
    <property type="component" value="Unassembled WGS sequence"/>
</dbReference>
<dbReference type="AlphaFoldDB" id="A0A1X6P4P7"/>
<evidence type="ECO:0000313" key="4">
    <source>
        <dbReference type="Proteomes" id="UP000218209"/>
    </source>
</evidence>
<keyword evidence="4" id="KW-1185">Reference proteome</keyword>
<gene>
    <name evidence="3" type="ORF">BU14_0219s0017</name>
</gene>
<protein>
    <recommendedName>
        <fullName evidence="5">Methyltransferase FkbM domain-containing protein</fullName>
    </recommendedName>
</protein>
<keyword evidence="2" id="KW-0812">Transmembrane</keyword>
<sequence length="342" mass="34662">MSSTFRGLRASAMSARAAPWRTLALRVGVVSAAFFCGVLVARGGRDGRGDGGARAAATAAGAAGGRTAGASEAVTAAAAATTAVAPRRGGGGGGGGGAKGGAPKGGKPRPPKAYLGLPPTTAALLINIGPHTSSLLPPPGAANTSVLAVEAHPAVAAALLVKEVPRYPGRFFVLPAAVVGPSSPGGVPGGGVRSFHTYGLHGRSSSLAKHAHPETSFVRDGPGATEGAVAFVAELTLRQLLDAIPPRVTLPLLKIDAQGMDWDIVVGGGGAVKRVDRLQAEVDMRVGHSDYVGVRNNLEKDWRPLMAKLGFEVEHINSPEATETQVIFRRKGVAPKTYPARA</sequence>
<evidence type="ECO:0000256" key="2">
    <source>
        <dbReference type="SAM" id="Phobius"/>
    </source>
</evidence>
<organism evidence="3 4">
    <name type="scientific">Porphyra umbilicalis</name>
    <name type="common">Purple laver</name>
    <name type="synonym">Red alga</name>
    <dbReference type="NCBI Taxonomy" id="2786"/>
    <lineage>
        <taxon>Eukaryota</taxon>
        <taxon>Rhodophyta</taxon>
        <taxon>Bangiophyceae</taxon>
        <taxon>Bangiales</taxon>
        <taxon>Bangiaceae</taxon>
        <taxon>Porphyra</taxon>
    </lineage>
</organism>
<evidence type="ECO:0008006" key="5">
    <source>
        <dbReference type="Google" id="ProtNLM"/>
    </source>
</evidence>
<evidence type="ECO:0000313" key="3">
    <source>
        <dbReference type="EMBL" id="OSX75818.1"/>
    </source>
</evidence>
<feature type="compositionally biased region" description="Gly residues" evidence="1">
    <location>
        <begin position="88"/>
        <end position="104"/>
    </location>
</feature>
<keyword evidence="2" id="KW-0472">Membrane</keyword>
<evidence type="ECO:0000256" key="1">
    <source>
        <dbReference type="SAM" id="MobiDB-lite"/>
    </source>
</evidence>
<keyword evidence="2" id="KW-1133">Transmembrane helix</keyword>